<dbReference type="InterPro" id="IPR019238">
    <property type="entry name" value="AbiEi_2"/>
</dbReference>
<dbReference type="RefSeq" id="WP_078222849.1">
    <property type="nucleotide sequence ID" value="NZ_CP019911.1"/>
</dbReference>
<dbReference type="AlphaFoldDB" id="A0A1U9VL25"/>
<accession>A0A1U9VL25</accession>
<evidence type="ECO:0000313" key="2">
    <source>
        <dbReference type="Proteomes" id="UP000189628"/>
    </source>
</evidence>
<proteinExistence type="predicted"/>
<reference evidence="1 2" key="1">
    <citation type="submission" date="2017-02" db="EMBL/GenBank/DDBJ databases">
        <title>Blood Disease Bacterium A2-HR MARDI.</title>
        <authorList>
            <person name="Badrun R."/>
            <person name="Abu Bakar N."/>
            <person name="Laboh R."/>
        </authorList>
    </citation>
    <scope>NUCLEOTIDE SEQUENCE [LARGE SCALE GENOMIC DNA]</scope>
    <source>
        <strain evidence="1 2">A2-HR MARDI</strain>
    </source>
</reference>
<dbReference type="Proteomes" id="UP000189628">
    <property type="component" value="Chromosome"/>
</dbReference>
<evidence type="ECO:0008006" key="3">
    <source>
        <dbReference type="Google" id="ProtNLM"/>
    </source>
</evidence>
<name>A0A1U9VL25_9RALS</name>
<organism evidence="1 2">
    <name type="scientific">blood disease bacterium A2-HR MARDI</name>
    <dbReference type="NCBI Taxonomy" id="1944648"/>
    <lineage>
        <taxon>Bacteria</taxon>
        <taxon>Pseudomonadati</taxon>
        <taxon>Pseudomonadota</taxon>
        <taxon>Betaproteobacteria</taxon>
        <taxon>Burkholderiales</taxon>
        <taxon>Burkholderiaceae</taxon>
        <taxon>Ralstonia</taxon>
        <taxon>Ralstonia solanacearum species complex</taxon>
    </lineage>
</organism>
<dbReference type="Pfam" id="PF09952">
    <property type="entry name" value="AbiEi_2"/>
    <property type="match status" value="1"/>
</dbReference>
<gene>
    <name evidence="1" type="ORF">B0B51_14225</name>
</gene>
<evidence type="ECO:0000313" key="1">
    <source>
        <dbReference type="EMBL" id="AQW30993.1"/>
    </source>
</evidence>
<dbReference type="EMBL" id="CP019911">
    <property type="protein sequence ID" value="AQW30993.1"/>
    <property type="molecule type" value="Genomic_DNA"/>
</dbReference>
<sequence>MVKISENEAVEALASIVAAVPALELGEWSSELSSGRTLFDFVLEVSASGRERHLVCAVTDNGQPRMVRQRVWPLLQALATRGSNATAVLIAPYLSPEARAICVDHHVGYLDMEGNCRIAFDGVYIERAVPTKPAAERRELKSLFKPKAAQILRALLREPGHRWRGTDLAEQADVSVGLVSNVRKALIAKEWAEVAEQGLTLTRPDALLDAWQASYEPPPGERLTFYTPLHGAAFDEAAKHAFAEPANVLSHAMLGSYSAARWLAPFAKSGTQYLYADAVGLQRLVKHCKLKPASSGSNVEVCLLVDDGLFRDVDLPAPGIVTTGPVQTYLDLMVSGERGQEAAAFLRETKLRWKE</sequence>
<protein>
    <recommendedName>
        <fullName evidence="3">Transcriptional regulator</fullName>
    </recommendedName>
</protein>